<evidence type="ECO:0008006" key="4">
    <source>
        <dbReference type="Google" id="ProtNLM"/>
    </source>
</evidence>
<keyword evidence="1" id="KW-0472">Membrane</keyword>
<sequence length="203" mass="23133">MIIFASIIITLIIVYLAPRYIKKEEMNLLSSCNDIDLNKIYTKSYFLGGAFIVAPQLLLSFGSFNWLYQAFFITLGIAAYFDIKRNWIPDPVIFITLIINFLSIISTQNVDFSSALSNSLIFIFPYCLLNALAFIAVKKYIFFSGDIYIIISISFSTFPMVGFITTTLAIFSALLFMLISKKREIPFIPFLFFSFLVSNLVVN</sequence>
<name>A0ABY0ANH3_9ENTR</name>
<keyword evidence="3" id="KW-1185">Reference proteome</keyword>
<feature type="transmembrane region" description="Helical" evidence="1">
    <location>
        <begin position="185"/>
        <end position="202"/>
    </location>
</feature>
<gene>
    <name evidence="2" type="ORF">EKN94_20990</name>
</gene>
<protein>
    <recommendedName>
        <fullName evidence="4">Prepilin type IV endopeptidase peptidase domain-containing protein</fullName>
    </recommendedName>
</protein>
<organism evidence="2 3">
    <name type="scientific">Enterobacter quasimori</name>
    <dbReference type="NCBI Taxonomy" id="2838947"/>
    <lineage>
        <taxon>Bacteria</taxon>
        <taxon>Pseudomonadati</taxon>
        <taxon>Pseudomonadota</taxon>
        <taxon>Gammaproteobacteria</taxon>
        <taxon>Enterobacterales</taxon>
        <taxon>Enterobacteriaceae</taxon>
        <taxon>Enterobacter</taxon>
    </lineage>
</organism>
<keyword evidence="1" id="KW-0812">Transmembrane</keyword>
<dbReference type="Proteomes" id="UP000278241">
    <property type="component" value="Unassembled WGS sequence"/>
</dbReference>
<feature type="transmembrane region" description="Helical" evidence="1">
    <location>
        <begin position="92"/>
        <end position="110"/>
    </location>
</feature>
<dbReference type="RefSeq" id="WP_032666504.1">
    <property type="nucleotide sequence ID" value="NZ_RXRX01000018.1"/>
</dbReference>
<feature type="transmembrane region" description="Helical" evidence="1">
    <location>
        <begin position="149"/>
        <end position="179"/>
    </location>
</feature>
<feature type="transmembrane region" description="Helical" evidence="1">
    <location>
        <begin position="116"/>
        <end position="137"/>
    </location>
</feature>
<proteinExistence type="predicted"/>
<dbReference type="EMBL" id="RXRX01000018">
    <property type="protein sequence ID" value="RTN19053.1"/>
    <property type="molecule type" value="Genomic_DNA"/>
</dbReference>
<evidence type="ECO:0000256" key="1">
    <source>
        <dbReference type="SAM" id="Phobius"/>
    </source>
</evidence>
<keyword evidence="1" id="KW-1133">Transmembrane helix</keyword>
<accession>A0ABY0ANH3</accession>
<evidence type="ECO:0000313" key="2">
    <source>
        <dbReference type="EMBL" id="RTN19053.1"/>
    </source>
</evidence>
<reference evidence="2 3" key="1">
    <citation type="submission" date="2018-12" db="EMBL/GenBank/DDBJ databases">
        <title>The Batch Genome Submission of Enterobacter spp. strains.</title>
        <authorList>
            <person name="Wei L."/>
            <person name="Wu W."/>
            <person name="Lin J."/>
            <person name="Zhang X."/>
            <person name="Feng Y."/>
            <person name="Zong Z."/>
        </authorList>
    </citation>
    <scope>NUCLEOTIDE SEQUENCE [LARGE SCALE GENOMIC DNA]</scope>
    <source>
        <strain evidence="2 3">WCHEM090044</strain>
    </source>
</reference>
<evidence type="ECO:0000313" key="3">
    <source>
        <dbReference type="Proteomes" id="UP000278241"/>
    </source>
</evidence>
<comment type="caution">
    <text evidence="2">The sequence shown here is derived from an EMBL/GenBank/DDBJ whole genome shotgun (WGS) entry which is preliminary data.</text>
</comment>